<feature type="transmembrane region" description="Helical" evidence="7">
    <location>
        <begin position="64"/>
        <end position="85"/>
    </location>
</feature>
<keyword evidence="5 7" id="KW-1133">Transmembrane helix</keyword>
<comment type="subcellular location">
    <subcellularLocation>
        <location evidence="1 7">Cell membrane</location>
        <topology evidence="1 7">Multi-pass membrane protein</topology>
    </subcellularLocation>
</comment>
<evidence type="ECO:0000256" key="2">
    <source>
        <dbReference type="ARBA" id="ARBA00022448"/>
    </source>
</evidence>
<comment type="similarity">
    <text evidence="7">Belongs to the binding-protein-dependent transport system permease family.</text>
</comment>
<organism evidence="9 10">
    <name type="scientific">Ruicaihuangia caeni</name>
    <dbReference type="NCBI Taxonomy" id="3042517"/>
    <lineage>
        <taxon>Bacteria</taxon>
        <taxon>Bacillati</taxon>
        <taxon>Actinomycetota</taxon>
        <taxon>Actinomycetes</taxon>
        <taxon>Micrococcales</taxon>
        <taxon>Microbacteriaceae</taxon>
        <taxon>Ruicaihuangia</taxon>
    </lineage>
</organism>
<reference evidence="9 10" key="1">
    <citation type="submission" date="2023-04" db="EMBL/GenBank/DDBJ databases">
        <title>Klugiella caeni sp. nov. isolated from the sludge of biochemical tank.</title>
        <authorList>
            <person name="Geng K."/>
        </authorList>
    </citation>
    <scope>NUCLEOTIDE SEQUENCE [LARGE SCALE GENOMIC DNA]</scope>
    <source>
        <strain evidence="9 10">YN-L-19</strain>
    </source>
</reference>
<dbReference type="GO" id="GO:0055085">
    <property type="term" value="P:transmembrane transport"/>
    <property type="evidence" value="ECO:0007669"/>
    <property type="project" value="InterPro"/>
</dbReference>
<keyword evidence="6 7" id="KW-0472">Membrane</keyword>
<dbReference type="Proteomes" id="UP001321506">
    <property type="component" value="Unassembled WGS sequence"/>
</dbReference>
<evidence type="ECO:0000313" key="9">
    <source>
        <dbReference type="EMBL" id="MDI2098691.1"/>
    </source>
</evidence>
<name>A0AAW6T4D6_9MICO</name>
<sequence>MSRQNTVLAIATPVFFLVLWELAALLGLIDTRFFPAPSSIARTGVNLVQDGVLLESLAVTLRTLMVGLIVGNVIGTVVGVSMGLIRPLRASLDPLLSGLYTVPKLAILPLLLLMLGLGEMPRVIVVAIGSFFIAWISMIEATMGIAHGYLETAESLELTRSQRLRLVIFPAVLPEYFVGLRIAVGNAVLLIVGVEFVMGGSGIGSMIWNSWQIFATERMYAGIVCVGLLGYVLTKLVKMIARVAVPWSPKSTSRRR</sequence>
<dbReference type="RefSeq" id="WP_281488469.1">
    <property type="nucleotide sequence ID" value="NZ_JASATX010000002.1"/>
</dbReference>
<keyword evidence="4 7" id="KW-0812">Transmembrane</keyword>
<evidence type="ECO:0000256" key="3">
    <source>
        <dbReference type="ARBA" id="ARBA00022475"/>
    </source>
</evidence>
<keyword evidence="2 7" id="KW-0813">Transport</keyword>
<dbReference type="Pfam" id="PF00528">
    <property type="entry name" value="BPD_transp_1"/>
    <property type="match status" value="1"/>
</dbReference>
<dbReference type="PANTHER" id="PTHR30151:SF0">
    <property type="entry name" value="ABC TRANSPORTER PERMEASE PROTEIN MJ0413-RELATED"/>
    <property type="match status" value="1"/>
</dbReference>
<evidence type="ECO:0000256" key="4">
    <source>
        <dbReference type="ARBA" id="ARBA00022692"/>
    </source>
</evidence>
<evidence type="ECO:0000259" key="8">
    <source>
        <dbReference type="PROSITE" id="PS50928"/>
    </source>
</evidence>
<evidence type="ECO:0000256" key="6">
    <source>
        <dbReference type="ARBA" id="ARBA00023136"/>
    </source>
</evidence>
<dbReference type="CDD" id="cd06261">
    <property type="entry name" value="TM_PBP2"/>
    <property type="match status" value="1"/>
</dbReference>
<feature type="domain" description="ABC transmembrane type-1" evidence="8">
    <location>
        <begin position="53"/>
        <end position="241"/>
    </location>
</feature>
<dbReference type="EMBL" id="JASATX010000002">
    <property type="protein sequence ID" value="MDI2098691.1"/>
    <property type="molecule type" value="Genomic_DNA"/>
</dbReference>
<gene>
    <name evidence="9" type="ORF">QF206_06900</name>
</gene>
<feature type="transmembrane region" description="Helical" evidence="7">
    <location>
        <begin position="188"/>
        <end position="208"/>
    </location>
</feature>
<dbReference type="PANTHER" id="PTHR30151">
    <property type="entry name" value="ALKANE SULFONATE ABC TRANSPORTER-RELATED, MEMBRANE SUBUNIT"/>
    <property type="match status" value="1"/>
</dbReference>
<dbReference type="InterPro" id="IPR000515">
    <property type="entry name" value="MetI-like"/>
</dbReference>
<dbReference type="InterPro" id="IPR035906">
    <property type="entry name" value="MetI-like_sf"/>
</dbReference>
<feature type="transmembrane region" description="Helical" evidence="7">
    <location>
        <begin position="97"/>
        <end position="117"/>
    </location>
</feature>
<accession>A0AAW6T4D6</accession>
<keyword evidence="3" id="KW-1003">Cell membrane</keyword>
<protein>
    <submittedName>
        <fullName evidence="9">ABC transporter permease</fullName>
    </submittedName>
</protein>
<feature type="transmembrane region" description="Helical" evidence="7">
    <location>
        <begin position="220"/>
        <end position="241"/>
    </location>
</feature>
<keyword evidence="10" id="KW-1185">Reference proteome</keyword>
<evidence type="ECO:0000313" key="10">
    <source>
        <dbReference type="Proteomes" id="UP001321506"/>
    </source>
</evidence>
<dbReference type="AlphaFoldDB" id="A0AAW6T4D6"/>
<comment type="caution">
    <text evidence="9">The sequence shown here is derived from an EMBL/GenBank/DDBJ whole genome shotgun (WGS) entry which is preliminary data.</text>
</comment>
<feature type="transmembrane region" description="Helical" evidence="7">
    <location>
        <begin position="7"/>
        <end position="29"/>
    </location>
</feature>
<proteinExistence type="inferred from homology"/>
<dbReference type="PROSITE" id="PS50928">
    <property type="entry name" value="ABC_TM1"/>
    <property type="match status" value="1"/>
</dbReference>
<evidence type="ECO:0000256" key="5">
    <source>
        <dbReference type="ARBA" id="ARBA00022989"/>
    </source>
</evidence>
<evidence type="ECO:0000256" key="1">
    <source>
        <dbReference type="ARBA" id="ARBA00004651"/>
    </source>
</evidence>
<dbReference type="SUPFAM" id="SSF161098">
    <property type="entry name" value="MetI-like"/>
    <property type="match status" value="1"/>
</dbReference>
<dbReference type="Gene3D" id="1.10.3720.10">
    <property type="entry name" value="MetI-like"/>
    <property type="match status" value="1"/>
</dbReference>
<evidence type="ECO:0000256" key="7">
    <source>
        <dbReference type="RuleBase" id="RU363032"/>
    </source>
</evidence>
<feature type="transmembrane region" description="Helical" evidence="7">
    <location>
        <begin position="123"/>
        <end position="143"/>
    </location>
</feature>
<dbReference type="GO" id="GO:0005886">
    <property type="term" value="C:plasma membrane"/>
    <property type="evidence" value="ECO:0007669"/>
    <property type="project" value="UniProtKB-SubCell"/>
</dbReference>